<feature type="compositionally biased region" description="Basic and acidic residues" evidence="1">
    <location>
        <begin position="66"/>
        <end position="80"/>
    </location>
</feature>
<dbReference type="InterPro" id="IPR044277">
    <property type="entry name" value="GIP1"/>
</dbReference>
<evidence type="ECO:0000256" key="1">
    <source>
        <dbReference type="SAM" id="MobiDB-lite"/>
    </source>
</evidence>
<dbReference type="InterPro" id="IPR009719">
    <property type="entry name" value="GIP1_N"/>
</dbReference>
<evidence type="ECO:0000313" key="4">
    <source>
        <dbReference type="EMBL" id="KAF5949386.1"/>
    </source>
</evidence>
<feature type="compositionally biased region" description="Polar residues" evidence="1">
    <location>
        <begin position="448"/>
        <end position="463"/>
    </location>
</feature>
<keyword evidence="2" id="KW-0472">Membrane</keyword>
<dbReference type="InterPro" id="IPR009060">
    <property type="entry name" value="UBA-like_sf"/>
</dbReference>
<feature type="domain" description="GBF-interacting protein 1 N-terminal" evidence="3">
    <location>
        <begin position="9"/>
        <end position="68"/>
    </location>
</feature>
<keyword evidence="2" id="KW-1133">Transmembrane helix</keyword>
<name>A0A7J7HC56_CAMSI</name>
<evidence type="ECO:0000259" key="3">
    <source>
        <dbReference type="Pfam" id="PF06972"/>
    </source>
</evidence>
<organism evidence="4 5">
    <name type="scientific">Camellia sinensis</name>
    <name type="common">Tea plant</name>
    <name type="synonym">Thea sinensis</name>
    <dbReference type="NCBI Taxonomy" id="4442"/>
    <lineage>
        <taxon>Eukaryota</taxon>
        <taxon>Viridiplantae</taxon>
        <taxon>Streptophyta</taxon>
        <taxon>Embryophyta</taxon>
        <taxon>Tracheophyta</taxon>
        <taxon>Spermatophyta</taxon>
        <taxon>Magnoliopsida</taxon>
        <taxon>eudicotyledons</taxon>
        <taxon>Gunneridae</taxon>
        <taxon>Pentapetalae</taxon>
        <taxon>asterids</taxon>
        <taxon>Ericales</taxon>
        <taxon>Theaceae</taxon>
        <taxon>Camellia</taxon>
    </lineage>
</organism>
<dbReference type="AlphaFoldDB" id="A0A7J7HC56"/>
<dbReference type="PANTHER" id="PTHR46775">
    <property type="entry name" value="FLOCCULATION PROTEIN (DUF1296)"/>
    <property type="match status" value="1"/>
</dbReference>
<keyword evidence="5" id="KW-1185">Reference proteome</keyword>
<feature type="compositionally biased region" description="Gly residues" evidence="1">
    <location>
        <begin position="85"/>
        <end position="94"/>
    </location>
</feature>
<feature type="compositionally biased region" description="Polar residues" evidence="1">
    <location>
        <begin position="361"/>
        <end position="387"/>
    </location>
</feature>
<dbReference type="Proteomes" id="UP000593564">
    <property type="component" value="Unassembled WGS sequence"/>
</dbReference>
<proteinExistence type="predicted"/>
<feature type="region of interest" description="Disordered" evidence="1">
    <location>
        <begin position="209"/>
        <end position="245"/>
    </location>
</feature>
<feature type="transmembrane region" description="Helical" evidence="2">
    <location>
        <begin position="999"/>
        <end position="1026"/>
    </location>
</feature>
<feature type="transmembrane region" description="Helical" evidence="2">
    <location>
        <begin position="937"/>
        <end position="956"/>
    </location>
</feature>
<evidence type="ECO:0000313" key="5">
    <source>
        <dbReference type="Proteomes" id="UP000593564"/>
    </source>
</evidence>
<reference evidence="5" key="1">
    <citation type="journal article" date="2020" name="Nat. Commun.">
        <title>Genome assembly of wild tea tree DASZ reveals pedigree and selection history of tea varieties.</title>
        <authorList>
            <person name="Zhang W."/>
            <person name="Zhang Y."/>
            <person name="Qiu H."/>
            <person name="Guo Y."/>
            <person name="Wan H."/>
            <person name="Zhang X."/>
            <person name="Scossa F."/>
            <person name="Alseekh S."/>
            <person name="Zhang Q."/>
            <person name="Wang P."/>
            <person name="Xu L."/>
            <person name="Schmidt M.H."/>
            <person name="Jia X."/>
            <person name="Li D."/>
            <person name="Zhu A."/>
            <person name="Guo F."/>
            <person name="Chen W."/>
            <person name="Ni D."/>
            <person name="Usadel B."/>
            <person name="Fernie A.R."/>
            <person name="Wen W."/>
        </authorList>
    </citation>
    <scope>NUCLEOTIDE SEQUENCE [LARGE SCALE GENOMIC DNA]</scope>
    <source>
        <strain evidence="5">cv. G240</strain>
    </source>
</reference>
<dbReference type="PANTHER" id="PTHR46775:SF1">
    <property type="entry name" value="FLOCCULATION PROTEIN (DUF1296)"/>
    <property type="match status" value="1"/>
</dbReference>
<protein>
    <recommendedName>
        <fullName evidence="3">GBF-interacting protein 1 N-terminal domain-containing protein</fullName>
    </recommendedName>
</protein>
<comment type="caution">
    <text evidence="4">The sequence shown here is derived from an EMBL/GenBank/DDBJ whole genome shotgun (WGS) entry which is preliminary data.</text>
</comment>
<keyword evidence="2" id="KW-0812">Transmembrane</keyword>
<feature type="compositionally biased region" description="Low complexity" evidence="1">
    <location>
        <begin position="220"/>
        <end position="238"/>
    </location>
</feature>
<feature type="compositionally biased region" description="Polar residues" evidence="1">
    <location>
        <begin position="310"/>
        <end position="322"/>
    </location>
</feature>
<feature type="region of interest" description="Disordered" evidence="1">
    <location>
        <begin position="293"/>
        <end position="334"/>
    </location>
</feature>
<evidence type="ECO:0000256" key="2">
    <source>
        <dbReference type="SAM" id="Phobius"/>
    </source>
</evidence>
<dbReference type="Pfam" id="PF06972">
    <property type="entry name" value="GIP1_N"/>
    <property type="match status" value="1"/>
</dbReference>
<reference evidence="4 5" key="2">
    <citation type="submission" date="2020-07" db="EMBL/GenBank/DDBJ databases">
        <title>Genome assembly of wild tea tree DASZ reveals pedigree and selection history of tea varieties.</title>
        <authorList>
            <person name="Zhang W."/>
        </authorList>
    </citation>
    <scope>NUCLEOTIDE SEQUENCE [LARGE SCALE GENOMIC DNA]</scope>
    <source>
        <strain evidence="5">cv. G240</strain>
        <tissue evidence="4">Leaf</tissue>
    </source>
</reference>
<sequence length="1079" mass="116374">MSSGARVSIPNSVRKMIQNIKEITGNHSEEEIYAMLKECSMDPNETAQKLLLQDTFHEVKRKRDRRKENLSNKEPTELRWRPGMQGRGSRGGRGNYSRHILNDARGGRNSAPGKENVINQVADKDVGLSYLPTSQETNNKEITPATSTLSVIPNGPTAVAPGSAGVLHAGNLSSGCLVNQSEDSSAVGFGKLGGPPPLPHLVDAKENPSIEFGTGHTQRQPMTSSSGSSTAGTQAPSTGDYFSASDPVLVPSHDSRLPGAMGAIKREVGSQRTPVEQISLVPSEGKSIAAVSEVGSSSIQEKMPNKSMGAGNNQLSDSTQPASSTHGGSSVIRSSSNYNSRLQQVFGPQKVGPSKEWKPKPTNSNLAQGPGTAGSSEVPTTAEANTQSCPDLSVLDSKEATSRLQRKLEELHFSDAQHVIIPNHLHVPETEKIGFCFGSFDATFSLNPSNISGSENDRNPTPLSETSESVEETEEHSSSNQNALETTEEGDYPDHPQSPAHGPENLSSGEGDTSSTAVPEYSESKQETALPGNHQYSMIHTSPSYSFGFMPPMVGSQLAPFESSESQARDVPRLPSFVVPQPFDAASCYAQFYRSGTDSDGRISPFHSPGVTVKYNGNVAVLSPQTSQSAQEGGNSMVLSMAGPTHVTQAGGVVQSSIAVTQQPLPVFRQPTGMPIPHYPPNYIPYGHYFSPFYVPPPAIHQFLSNGAFPQQSQAGGIYPAPPGATAKYSLSQYKVGSNTGNSTHGGVVGNYGPYGSSPAGYNPSTTSTAGNSTANEDLAAAQFKENNVYITGQQSEGSAVWIAAPARDISGLQPSSFYNLPQGQVTFAPTQAGHGTFTSIYHPGQAVSAMTVHPLLQQSQTMASAADIVGPTSKQAKSRTAMPNIEIFLGLGMDKNNEKDFERIFPVLVFCSLVFRCLTCKVIFDSKKGSKAPSVIPIDFEILLEILFLYLFFWLNLEIRRTHLYRPRCKVVSRLNQREVHLYRLRHKEVSQFNKREVFRICFFSVPFFSFPCLSVMVNVSGVVCEMKIGHMFFKKTVGLFFCWKPKHTYKSKTTKIHGLLFGVSSNSPALILSSNFL</sequence>
<dbReference type="GO" id="GO:0051082">
    <property type="term" value="F:unfolded protein binding"/>
    <property type="evidence" value="ECO:0007669"/>
    <property type="project" value="TreeGrafter"/>
</dbReference>
<dbReference type="EMBL" id="JACBKZ010000005">
    <property type="protein sequence ID" value="KAF5949386.1"/>
    <property type="molecule type" value="Genomic_DNA"/>
</dbReference>
<dbReference type="SUPFAM" id="SSF46934">
    <property type="entry name" value="UBA-like"/>
    <property type="match status" value="1"/>
</dbReference>
<feature type="compositionally biased region" description="Polar residues" evidence="1">
    <location>
        <begin position="505"/>
        <end position="517"/>
    </location>
</feature>
<feature type="region of interest" description="Disordered" evidence="1">
    <location>
        <begin position="348"/>
        <end position="387"/>
    </location>
</feature>
<feature type="region of interest" description="Disordered" evidence="1">
    <location>
        <begin position="448"/>
        <end position="536"/>
    </location>
</feature>
<feature type="compositionally biased region" description="Low complexity" evidence="1">
    <location>
        <begin position="323"/>
        <end position="334"/>
    </location>
</feature>
<feature type="region of interest" description="Disordered" evidence="1">
    <location>
        <begin position="60"/>
        <end position="96"/>
    </location>
</feature>
<accession>A0A7J7HC56</accession>
<gene>
    <name evidence="4" type="ORF">HYC85_011379</name>
</gene>